<dbReference type="EMBL" id="FNJH01000003">
    <property type="protein sequence ID" value="SDP19069.1"/>
    <property type="molecule type" value="Genomic_DNA"/>
</dbReference>
<evidence type="ECO:0000313" key="2">
    <source>
        <dbReference type="Proteomes" id="UP000183042"/>
    </source>
</evidence>
<organism evidence="1 2">
    <name type="scientific">Pseudomonas congelans</name>
    <dbReference type="NCBI Taxonomy" id="200452"/>
    <lineage>
        <taxon>Bacteria</taxon>
        <taxon>Pseudomonadati</taxon>
        <taxon>Pseudomonadota</taxon>
        <taxon>Gammaproteobacteria</taxon>
        <taxon>Pseudomonadales</taxon>
        <taxon>Pseudomonadaceae</taxon>
        <taxon>Pseudomonas</taxon>
    </lineage>
</organism>
<proteinExistence type="predicted"/>
<comment type="caution">
    <text evidence="1">The sequence shown here is derived from an EMBL/GenBank/DDBJ whole genome shotgun (WGS) entry which is preliminary data.</text>
</comment>
<dbReference type="RefSeq" id="WP_074594688.1">
    <property type="nucleotide sequence ID" value="NZ_FNJH01000003.1"/>
</dbReference>
<protein>
    <submittedName>
        <fullName evidence="1">Uncharacterized protein</fullName>
    </submittedName>
</protein>
<keyword evidence="2" id="KW-1185">Reference proteome</keyword>
<sequence length="96" mass="10595">MSEFDLEALLGSILADLSDIASAHGGRGLGSIILDYEKTLTGLLQGTLSANFIRDKPRAYLEIYSDYEHPVLNRMIVAQEHVHLYIKRNQAGGHNA</sequence>
<dbReference type="GeneID" id="65075465"/>
<dbReference type="Proteomes" id="UP000183042">
    <property type="component" value="Unassembled WGS sequence"/>
</dbReference>
<name>A0A1H0QQQ3_9PSED</name>
<accession>A0A1H0QQQ3</accession>
<reference evidence="1 2" key="1">
    <citation type="submission" date="2016-10" db="EMBL/GenBank/DDBJ databases">
        <authorList>
            <person name="Varghese N."/>
            <person name="Submissions S."/>
        </authorList>
    </citation>
    <scope>NUCLEOTIDE SEQUENCE [LARGE SCALE GENOMIC DNA]</scope>
    <source>
        <strain evidence="1 2">DSM 14939</strain>
    </source>
</reference>
<evidence type="ECO:0000313" key="1">
    <source>
        <dbReference type="EMBL" id="SDP19069.1"/>
    </source>
</evidence>
<gene>
    <name evidence="1" type="ORF">SAMN05216596_10362</name>
</gene>